<keyword evidence="8 12" id="KW-0808">Transferase</keyword>
<evidence type="ECO:0000313" key="15">
    <source>
        <dbReference type="EMBL" id="AMS04236.1"/>
    </source>
</evidence>
<organism evidence="15 17">
    <name type="scientific">Acidipropionibacterium acidipropionici</name>
    <dbReference type="NCBI Taxonomy" id="1748"/>
    <lineage>
        <taxon>Bacteria</taxon>
        <taxon>Bacillati</taxon>
        <taxon>Actinomycetota</taxon>
        <taxon>Actinomycetes</taxon>
        <taxon>Propionibacteriales</taxon>
        <taxon>Propionibacteriaceae</taxon>
        <taxon>Acidipropionibacterium</taxon>
    </lineage>
</organism>
<keyword evidence="5 12" id="KW-0963">Cytoplasm</keyword>
<dbReference type="NCBIfam" id="TIGR00046">
    <property type="entry name" value="RsmE family RNA methyltransferase"/>
    <property type="match status" value="1"/>
</dbReference>
<keyword evidence="9 12" id="KW-0949">S-adenosyl-L-methionine</keyword>
<evidence type="ECO:0000259" key="13">
    <source>
        <dbReference type="Pfam" id="PF04452"/>
    </source>
</evidence>
<evidence type="ECO:0000256" key="12">
    <source>
        <dbReference type="PIRNR" id="PIRNR015601"/>
    </source>
</evidence>
<evidence type="ECO:0000256" key="9">
    <source>
        <dbReference type="ARBA" id="ARBA00022691"/>
    </source>
</evidence>
<dbReference type="InterPro" id="IPR029028">
    <property type="entry name" value="Alpha/beta_knot_MTases"/>
</dbReference>
<feature type="domain" description="Ribosomal RNA small subunit methyltransferase E PUA-like" evidence="14">
    <location>
        <begin position="21"/>
        <end position="67"/>
    </location>
</feature>
<dbReference type="Gene3D" id="2.40.240.20">
    <property type="entry name" value="Hypothetical PUA domain-like, domain 1"/>
    <property type="match status" value="1"/>
</dbReference>
<evidence type="ECO:0000256" key="1">
    <source>
        <dbReference type="ARBA" id="ARBA00004496"/>
    </source>
</evidence>
<evidence type="ECO:0000313" key="18">
    <source>
        <dbReference type="Proteomes" id="UP000178666"/>
    </source>
</evidence>
<evidence type="ECO:0000256" key="8">
    <source>
        <dbReference type="ARBA" id="ARBA00022679"/>
    </source>
</evidence>
<dbReference type="Pfam" id="PF04452">
    <property type="entry name" value="Methyltrans_RNA"/>
    <property type="match status" value="1"/>
</dbReference>
<dbReference type="PIRSF" id="PIRSF015601">
    <property type="entry name" value="MTase_slr0722"/>
    <property type="match status" value="1"/>
</dbReference>
<gene>
    <name evidence="16" type="ORF">A8L58_02245</name>
    <name evidence="15" type="ORF">AXH35_00775</name>
</gene>
<evidence type="ECO:0000256" key="6">
    <source>
        <dbReference type="ARBA" id="ARBA00022552"/>
    </source>
</evidence>
<dbReference type="GO" id="GO:0070475">
    <property type="term" value="P:rRNA base methylation"/>
    <property type="evidence" value="ECO:0007669"/>
    <property type="project" value="TreeGrafter"/>
</dbReference>
<dbReference type="EMBL" id="CP014352">
    <property type="protein sequence ID" value="AMS04236.1"/>
    <property type="molecule type" value="Genomic_DNA"/>
</dbReference>
<keyword evidence="6 12" id="KW-0698">rRNA processing</keyword>
<evidence type="ECO:0000313" key="17">
    <source>
        <dbReference type="Proteomes" id="UP000075221"/>
    </source>
</evidence>
<dbReference type="GO" id="GO:0005737">
    <property type="term" value="C:cytoplasm"/>
    <property type="evidence" value="ECO:0007669"/>
    <property type="project" value="UniProtKB-SubCell"/>
</dbReference>
<dbReference type="Gene3D" id="3.40.1280.10">
    <property type="match status" value="1"/>
</dbReference>
<evidence type="ECO:0000259" key="14">
    <source>
        <dbReference type="Pfam" id="PF20260"/>
    </source>
</evidence>
<evidence type="ECO:0000256" key="7">
    <source>
        <dbReference type="ARBA" id="ARBA00022603"/>
    </source>
</evidence>
<evidence type="ECO:0000256" key="3">
    <source>
        <dbReference type="ARBA" id="ARBA00012328"/>
    </source>
</evidence>
<evidence type="ECO:0000256" key="11">
    <source>
        <dbReference type="ARBA" id="ARBA00047944"/>
    </source>
</evidence>
<comment type="function">
    <text evidence="10 12">Specifically methylates the N3 position of the uracil ring of uridine 1498 (m3U1498) in 16S rRNA. Acts on the fully assembled 30S ribosomal subunit.</text>
</comment>
<evidence type="ECO:0000256" key="5">
    <source>
        <dbReference type="ARBA" id="ARBA00022490"/>
    </source>
</evidence>
<comment type="similarity">
    <text evidence="2 12">Belongs to the RNA methyltransferase RsmE family.</text>
</comment>
<comment type="catalytic activity">
    <reaction evidence="11 12">
        <text>uridine(1498) in 16S rRNA + S-adenosyl-L-methionine = N(3)-methyluridine(1498) in 16S rRNA + S-adenosyl-L-homocysteine + H(+)</text>
        <dbReference type="Rhea" id="RHEA:42920"/>
        <dbReference type="Rhea" id="RHEA-COMP:10283"/>
        <dbReference type="Rhea" id="RHEA-COMP:10284"/>
        <dbReference type="ChEBI" id="CHEBI:15378"/>
        <dbReference type="ChEBI" id="CHEBI:57856"/>
        <dbReference type="ChEBI" id="CHEBI:59789"/>
        <dbReference type="ChEBI" id="CHEBI:65315"/>
        <dbReference type="ChEBI" id="CHEBI:74502"/>
        <dbReference type="EC" id="2.1.1.193"/>
    </reaction>
</comment>
<dbReference type="KEGG" id="aaci:ASQ49_14160"/>
<dbReference type="OrthoDB" id="9808126at2"/>
<evidence type="ECO:0000256" key="2">
    <source>
        <dbReference type="ARBA" id="ARBA00005528"/>
    </source>
</evidence>
<evidence type="ECO:0000256" key="10">
    <source>
        <dbReference type="ARBA" id="ARBA00025699"/>
    </source>
</evidence>
<evidence type="ECO:0000256" key="4">
    <source>
        <dbReference type="ARBA" id="ARBA00013673"/>
    </source>
</evidence>
<dbReference type="InterPro" id="IPR046886">
    <property type="entry name" value="RsmE_MTase_dom"/>
</dbReference>
<comment type="subcellular location">
    <subcellularLocation>
        <location evidence="1 12">Cytoplasm</location>
    </subcellularLocation>
</comment>
<dbReference type="SUPFAM" id="SSF75217">
    <property type="entry name" value="alpha/beta knot"/>
    <property type="match status" value="1"/>
</dbReference>
<keyword evidence="18" id="KW-1185">Reference proteome</keyword>
<dbReference type="PANTHER" id="PTHR30027">
    <property type="entry name" value="RIBOSOMAL RNA SMALL SUBUNIT METHYLTRANSFERASE E"/>
    <property type="match status" value="1"/>
</dbReference>
<dbReference type="CDD" id="cd18084">
    <property type="entry name" value="RsmE-like"/>
    <property type="match status" value="1"/>
</dbReference>
<reference evidence="16 18" key="1">
    <citation type="journal article" date="2016" name="Plant Dis.">
        <title>Improved production of propionic acid using genome shuffling.</title>
        <authorList>
            <person name="Luna-Flores C.H."/>
            <person name="Palfreyman R.W."/>
            <person name="Kromer J.O."/>
            <person name="Nielsen L.K."/>
            <person name="Marcellin E."/>
        </authorList>
    </citation>
    <scope>NUCLEOTIDE SEQUENCE [LARGE SCALE GENOMIC DNA]</scope>
    <source>
        <strain evidence="16 18">F3E8</strain>
    </source>
</reference>
<dbReference type="EC" id="2.1.1.193" evidence="3 12"/>
<dbReference type="GO" id="GO:0070042">
    <property type="term" value="F:rRNA (uridine-N3-)-methyltransferase activity"/>
    <property type="evidence" value="ECO:0007669"/>
    <property type="project" value="TreeGrafter"/>
</dbReference>
<dbReference type="NCBIfam" id="NF008693">
    <property type="entry name" value="PRK11713.2-3"/>
    <property type="match status" value="1"/>
</dbReference>
<dbReference type="AlphaFoldDB" id="A0A142KDP8"/>
<dbReference type="RefSeq" id="WP_015070135.1">
    <property type="nucleotide sequence ID" value="NZ_CP013126.1"/>
</dbReference>
<dbReference type="OMA" id="RCITQWK"/>
<keyword evidence="7 12" id="KW-0489">Methyltransferase</keyword>
<feature type="domain" description="Ribosomal RNA small subunit methyltransferase E methyltransferase" evidence="13">
    <location>
        <begin position="77"/>
        <end position="237"/>
    </location>
</feature>
<dbReference type="Pfam" id="PF20260">
    <property type="entry name" value="PUA_4"/>
    <property type="match status" value="1"/>
</dbReference>
<dbReference type="InterPro" id="IPR015947">
    <property type="entry name" value="PUA-like_sf"/>
</dbReference>
<evidence type="ECO:0000313" key="16">
    <source>
        <dbReference type="EMBL" id="AOZ45728.1"/>
    </source>
</evidence>
<dbReference type="Proteomes" id="UP000178666">
    <property type="component" value="Chromosome"/>
</dbReference>
<dbReference type="SUPFAM" id="SSF88697">
    <property type="entry name" value="PUA domain-like"/>
    <property type="match status" value="1"/>
</dbReference>
<dbReference type="InterPro" id="IPR046887">
    <property type="entry name" value="RsmE_PUA-like"/>
</dbReference>
<accession>A0A142KDP8</accession>
<dbReference type="PANTHER" id="PTHR30027:SF3">
    <property type="entry name" value="16S RRNA (URACIL(1498)-N(3))-METHYLTRANSFERASE"/>
    <property type="match status" value="1"/>
</dbReference>
<proteinExistence type="inferred from homology"/>
<dbReference type="InterPro" id="IPR006700">
    <property type="entry name" value="RsmE"/>
</dbReference>
<dbReference type="InterPro" id="IPR029026">
    <property type="entry name" value="tRNA_m1G_MTases_N"/>
</dbReference>
<sequence length="243" mass="25421">MTEPCFIADIGDAGPGSIVEISGPEGHHAAAVRRIESGETVLVTDGAGSAVRGPAVEIGKNLVRVRVAERLVAPVKPHRWIAVQALTKGPRADLVVETLTELGVDEIIAWQASRSISRWSAEKREKGLAKWRATAREATKQSRRFTVPQVAFATTADVAAQIRAGDAAFILHESATDPIRPGDLPASGDVILIVGPEGGISPEELQDFTDAGGRPVLVADAVLRASTAPVVGLAQLQALASLA</sequence>
<dbReference type="EMBL" id="CP015970">
    <property type="protein sequence ID" value="AOZ45728.1"/>
    <property type="molecule type" value="Genomic_DNA"/>
</dbReference>
<protein>
    <recommendedName>
        <fullName evidence="4 12">Ribosomal RNA small subunit methyltransferase E</fullName>
        <ecNumber evidence="3 12">2.1.1.193</ecNumber>
    </recommendedName>
</protein>
<reference evidence="15 17" key="2">
    <citation type="submission" date="2016-02" db="EMBL/GenBank/DDBJ databases">
        <title>Complete Genome Sequence of Propionibacterium acidipropionici ATCC 55737.</title>
        <authorList>
            <person name="Luna Flores C.H."/>
            <person name="Nielsen L.K."/>
            <person name="Marcellin E."/>
        </authorList>
    </citation>
    <scope>NUCLEOTIDE SEQUENCE [LARGE SCALE GENOMIC DNA]</scope>
    <source>
        <strain evidence="15 17">ATCC 55737</strain>
    </source>
</reference>
<dbReference type="GeneID" id="88086149"/>
<dbReference type="Proteomes" id="UP000075221">
    <property type="component" value="Chromosome"/>
</dbReference>
<name>A0A142KDP8_9ACTN</name>